<evidence type="ECO:0000313" key="2">
    <source>
        <dbReference type="EMBL" id="KAE9384377.1"/>
    </source>
</evidence>
<proteinExistence type="predicted"/>
<name>A0A6A4GG65_9AGAR</name>
<reference evidence="2" key="1">
    <citation type="journal article" date="2019" name="Environ. Microbiol.">
        <title>Fungal ecological strategies reflected in gene transcription - a case study of two litter decomposers.</title>
        <authorList>
            <person name="Barbi F."/>
            <person name="Kohler A."/>
            <person name="Barry K."/>
            <person name="Baskaran P."/>
            <person name="Daum C."/>
            <person name="Fauchery L."/>
            <person name="Ihrmark K."/>
            <person name="Kuo A."/>
            <person name="LaButti K."/>
            <person name="Lipzen A."/>
            <person name="Morin E."/>
            <person name="Grigoriev I.V."/>
            <person name="Henrissat B."/>
            <person name="Lindahl B."/>
            <person name="Martin F."/>
        </authorList>
    </citation>
    <scope>NUCLEOTIDE SEQUENCE</scope>
    <source>
        <strain evidence="2">JB14</strain>
    </source>
</reference>
<evidence type="ECO:0000313" key="3">
    <source>
        <dbReference type="Proteomes" id="UP000799118"/>
    </source>
</evidence>
<dbReference type="Pfam" id="PF18759">
    <property type="entry name" value="Plavaka"/>
    <property type="match status" value="2"/>
</dbReference>
<evidence type="ECO:0000256" key="1">
    <source>
        <dbReference type="SAM" id="MobiDB-lite"/>
    </source>
</evidence>
<dbReference type="InterPro" id="IPR041078">
    <property type="entry name" value="Plavaka"/>
</dbReference>
<feature type="region of interest" description="Disordered" evidence="1">
    <location>
        <begin position="498"/>
        <end position="539"/>
    </location>
</feature>
<keyword evidence="3" id="KW-1185">Reference proteome</keyword>
<dbReference type="EMBL" id="ML770157">
    <property type="protein sequence ID" value="KAE9384377.1"/>
    <property type="molecule type" value="Genomic_DNA"/>
</dbReference>
<evidence type="ECO:0008006" key="4">
    <source>
        <dbReference type="Google" id="ProtNLM"/>
    </source>
</evidence>
<sequence>MQSDLFCLAAPCRKSFNTLKGLNSHLFQAKSCLWYCTFETTSADQHFNSAIAQDDLSEELMEREGEGPLEPEMSNKQAEHQTGGALICMDQSLHDCWQLVHNPPVDVPMDGINSAPENLYAPFASEMDWHIVEWVVTEKLGLSYKNIASLHKSVDSICPCTGEWKVRCLHFNNFPEDKFILCHCNILEVEQSLWGDPSLAKHLVYRPKSIFQDEEKKQRTFSEMWMGKWWQYTQDWIPEGATVAPLIIATNKSQLTQFSRSKQLNKEGLTKHEASGRYQCLFHDAMHHIMSPLFAAGKDGVDMPSADGEVCWVHPILASYVADFPEQCMVTCTKYGTCPKCCMCAVELGDPGPSEHRTNAWTLGVMKEAHASTTLSAQYFESCMKQEVSGYTYCPFWDELPFCDIHFCITPDVLHQLYQGVLRYIITWCQRTEKELDHRIHCLPPVYGVQHFKNRISALPRISGAECKNMGKTLLGCLVGSVMPIVCGSGRFRYPKGQPDPDPALHPDPCNTGTGSRKSGSSERKAKEAHFYNYNTFNK</sequence>
<feature type="compositionally biased region" description="Basic and acidic residues" evidence="1">
    <location>
        <begin position="520"/>
        <end position="530"/>
    </location>
</feature>
<organism evidence="2 3">
    <name type="scientific">Gymnopus androsaceus JB14</name>
    <dbReference type="NCBI Taxonomy" id="1447944"/>
    <lineage>
        <taxon>Eukaryota</taxon>
        <taxon>Fungi</taxon>
        <taxon>Dikarya</taxon>
        <taxon>Basidiomycota</taxon>
        <taxon>Agaricomycotina</taxon>
        <taxon>Agaricomycetes</taxon>
        <taxon>Agaricomycetidae</taxon>
        <taxon>Agaricales</taxon>
        <taxon>Marasmiineae</taxon>
        <taxon>Omphalotaceae</taxon>
        <taxon>Gymnopus</taxon>
    </lineage>
</organism>
<dbReference type="Proteomes" id="UP000799118">
    <property type="component" value="Unassembled WGS sequence"/>
</dbReference>
<dbReference type="OrthoDB" id="2418900at2759"/>
<dbReference type="AlphaFoldDB" id="A0A6A4GG65"/>
<accession>A0A6A4GG65</accession>
<gene>
    <name evidence="2" type="ORF">BT96DRAFT_1098666</name>
</gene>
<protein>
    <recommendedName>
        <fullName evidence="4">C2H2-type domain-containing protein</fullName>
    </recommendedName>
</protein>